<evidence type="ECO:0000313" key="3">
    <source>
        <dbReference type="Proteomes" id="UP001597344"/>
    </source>
</evidence>
<dbReference type="RefSeq" id="WP_378321251.1">
    <property type="nucleotide sequence ID" value="NZ_JBHUHY010000016.1"/>
</dbReference>
<dbReference type="PANTHER" id="PTHR36007">
    <property type="entry name" value="TRANSPORT PROTEIN-RELATED"/>
    <property type="match status" value="1"/>
</dbReference>
<keyword evidence="1" id="KW-0472">Membrane</keyword>
<dbReference type="EMBL" id="JBHUHY010000016">
    <property type="protein sequence ID" value="MFD2188230.1"/>
    <property type="molecule type" value="Genomic_DNA"/>
</dbReference>
<dbReference type="Proteomes" id="UP001597344">
    <property type="component" value="Unassembled WGS sequence"/>
</dbReference>
<evidence type="ECO:0000313" key="2">
    <source>
        <dbReference type="EMBL" id="MFD2188230.1"/>
    </source>
</evidence>
<feature type="transmembrane region" description="Helical" evidence="1">
    <location>
        <begin position="90"/>
        <end position="114"/>
    </location>
</feature>
<proteinExistence type="predicted"/>
<keyword evidence="3" id="KW-1185">Reference proteome</keyword>
<dbReference type="PANTHER" id="PTHR36007:SF2">
    <property type="entry name" value="TRANSPORT PROTEIN-RELATED"/>
    <property type="match status" value="1"/>
</dbReference>
<dbReference type="InterPro" id="IPR009577">
    <property type="entry name" value="Sm_multidrug_ex"/>
</dbReference>
<feature type="transmembrane region" description="Helical" evidence="1">
    <location>
        <begin position="35"/>
        <end position="55"/>
    </location>
</feature>
<evidence type="ECO:0000256" key="1">
    <source>
        <dbReference type="SAM" id="Phobius"/>
    </source>
</evidence>
<dbReference type="Pfam" id="PF06695">
    <property type="entry name" value="Sm_multidrug_ex"/>
    <property type="match status" value="1"/>
</dbReference>
<feature type="transmembrane region" description="Helical" evidence="1">
    <location>
        <begin position="126"/>
        <end position="148"/>
    </location>
</feature>
<protein>
    <submittedName>
        <fullName evidence="2">COG2426 family protein</fullName>
    </submittedName>
</protein>
<reference evidence="3" key="1">
    <citation type="journal article" date="2019" name="Int. J. Syst. Evol. Microbiol.">
        <title>The Global Catalogue of Microorganisms (GCM) 10K type strain sequencing project: providing services to taxonomists for standard genome sequencing and annotation.</title>
        <authorList>
            <consortium name="The Broad Institute Genomics Platform"/>
            <consortium name="The Broad Institute Genome Sequencing Center for Infectious Disease"/>
            <person name="Wu L."/>
            <person name="Ma J."/>
        </authorList>
    </citation>
    <scope>NUCLEOTIDE SEQUENCE [LARGE SCALE GENOMIC DNA]</scope>
    <source>
        <strain evidence="3">DT92</strain>
    </source>
</reference>
<gene>
    <name evidence="2" type="ORF">ACFSJT_15610</name>
</gene>
<accession>A0ABW5B058</accession>
<keyword evidence="1" id="KW-1133">Transmembrane helix</keyword>
<comment type="caution">
    <text evidence="2">The sequence shown here is derived from an EMBL/GenBank/DDBJ whole genome shotgun (WGS) entry which is preliminary data.</text>
</comment>
<keyword evidence="1" id="KW-0812">Transmembrane</keyword>
<sequence length="152" mass="17139">MIKEIIIAILWSISPFGEAKVGIPYGMFNGVNIYLVFVVCFIANLLVFPLMIFFLEKINTYLLRWNFYKKSAIFVARRAKTGSGDKIKKYGFWGLLLFVMIPLPGTGVYAGSIATYLFKIKRRKAFIANTVGIFLSSVIVWSTTLLTMQGVS</sequence>
<name>A0ABW5B058_9FLAO</name>
<organism evidence="2 3">
    <name type="scientific">Aquimarina celericrescens</name>
    <dbReference type="NCBI Taxonomy" id="1964542"/>
    <lineage>
        <taxon>Bacteria</taxon>
        <taxon>Pseudomonadati</taxon>
        <taxon>Bacteroidota</taxon>
        <taxon>Flavobacteriia</taxon>
        <taxon>Flavobacteriales</taxon>
        <taxon>Flavobacteriaceae</taxon>
        <taxon>Aquimarina</taxon>
    </lineage>
</organism>